<dbReference type="EMBL" id="BFEA01000565">
    <property type="protein sequence ID" value="GBG86457.1"/>
    <property type="molecule type" value="Genomic_DNA"/>
</dbReference>
<dbReference type="Gramene" id="GBG86457">
    <property type="protein sequence ID" value="GBG86457"/>
    <property type="gene ID" value="CBR_g41452"/>
</dbReference>
<sequence>MLCRFMSEVRREGGRFEVRREGGPPARPPVQCLAQLGGVAGTEGIRNWLCSFIGKSIPVPKERCCKWLNASVHYM</sequence>
<reference evidence="1 2" key="1">
    <citation type="journal article" date="2018" name="Cell">
        <title>The Chara Genome: Secondary Complexity and Implications for Plant Terrestrialization.</title>
        <authorList>
            <person name="Nishiyama T."/>
            <person name="Sakayama H."/>
            <person name="Vries J.D."/>
            <person name="Buschmann H."/>
            <person name="Saint-Marcoux D."/>
            <person name="Ullrich K.K."/>
            <person name="Haas F.B."/>
            <person name="Vanderstraeten L."/>
            <person name="Becker D."/>
            <person name="Lang D."/>
            <person name="Vosolsobe S."/>
            <person name="Rombauts S."/>
            <person name="Wilhelmsson P.K.I."/>
            <person name="Janitza P."/>
            <person name="Kern R."/>
            <person name="Heyl A."/>
            <person name="Rumpler F."/>
            <person name="Villalobos L.I.A.C."/>
            <person name="Clay J.M."/>
            <person name="Skokan R."/>
            <person name="Toyoda A."/>
            <person name="Suzuki Y."/>
            <person name="Kagoshima H."/>
            <person name="Schijlen E."/>
            <person name="Tajeshwar N."/>
            <person name="Catarino B."/>
            <person name="Hetherington A.J."/>
            <person name="Saltykova A."/>
            <person name="Bonnot C."/>
            <person name="Breuninger H."/>
            <person name="Symeonidi A."/>
            <person name="Radhakrishnan G.V."/>
            <person name="Van Nieuwerburgh F."/>
            <person name="Deforce D."/>
            <person name="Chang C."/>
            <person name="Karol K.G."/>
            <person name="Hedrich R."/>
            <person name="Ulvskov P."/>
            <person name="Glockner G."/>
            <person name="Delwiche C.F."/>
            <person name="Petrasek J."/>
            <person name="Van de Peer Y."/>
            <person name="Friml J."/>
            <person name="Beilby M."/>
            <person name="Dolan L."/>
            <person name="Kohara Y."/>
            <person name="Sugano S."/>
            <person name="Fujiyama A."/>
            <person name="Delaux P.-M."/>
            <person name="Quint M."/>
            <person name="TheiBen G."/>
            <person name="Hagemann M."/>
            <person name="Harholt J."/>
            <person name="Dunand C."/>
            <person name="Zachgo S."/>
            <person name="Langdale J."/>
            <person name="Maumus F."/>
            <person name="Straeten D.V.D."/>
            <person name="Gould S.B."/>
            <person name="Rensing S.A."/>
        </authorList>
    </citation>
    <scope>NUCLEOTIDE SEQUENCE [LARGE SCALE GENOMIC DNA]</scope>
    <source>
        <strain evidence="1 2">S276</strain>
    </source>
</reference>
<protein>
    <submittedName>
        <fullName evidence="1">Uncharacterized protein</fullName>
    </submittedName>
</protein>
<evidence type="ECO:0000313" key="1">
    <source>
        <dbReference type="EMBL" id="GBG86457.1"/>
    </source>
</evidence>
<comment type="caution">
    <text evidence="1">The sequence shown here is derived from an EMBL/GenBank/DDBJ whole genome shotgun (WGS) entry which is preliminary data.</text>
</comment>
<dbReference type="Proteomes" id="UP000265515">
    <property type="component" value="Unassembled WGS sequence"/>
</dbReference>
<name>A0A388LVU7_CHABU</name>
<organism evidence="1 2">
    <name type="scientific">Chara braunii</name>
    <name type="common">Braun's stonewort</name>
    <dbReference type="NCBI Taxonomy" id="69332"/>
    <lineage>
        <taxon>Eukaryota</taxon>
        <taxon>Viridiplantae</taxon>
        <taxon>Streptophyta</taxon>
        <taxon>Charophyceae</taxon>
        <taxon>Charales</taxon>
        <taxon>Characeae</taxon>
        <taxon>Chara</taxon>
    </lineage>
</organism>
<evidence type="ECO:0000313" key="2">
    <source>
        <dbReference type="Proteomes" id="UP000265515"/>
    </source>
</evidence>
<keyword evidence="2" id="KW-1185">Reference proteome</keyword>
<accession>A0A388LVU7</accession>
<dbReference type="AlphaFoldDB" id="A0A388LVU7"/>
<proteinExistence type="predicted"/>
<gene>
    <name evidence="1" type="ORF">CBR_g41452</name>
</gene>